<organism evidence="2 3">
    <name type="scientific">Clostridium brassicae</name>
    <dbReference type="NCBI Taxonomy" id="2999072"/>
    <lineage>
        <taxon>Bacteria</taxon>
        <taxon>Bacillati</taxon>
        <taxon>Bacillota</taxon>
        <taxon>Clostridia</taxon>
        <taxon>Eubacteriales</taxon>
        <taxon>Clostridiaceae</taxon>
        <taxon>Clostridium</taxon>
    </lineage>
</organism>
<evidence type="ECO:0000313" key="2">
    <source>
        <dbReference type="EMBL" id="MCY6957729.1"/>
    </source>
</evidence>
<evidence type="ECO:0000313" key="3">
    <source>
        <dbReference type="Proteomes" id="UP001144612"/>
    </source>
</evidence>
<reference evidence="2" key="1">
    <citation type="submission" date="2022-12" db="EMBL/GenBank/DDBJ databases">
        <title>Clostridium sp. nov., isolated from industrial wastewater.</title>
        <authorList>
            <person name="Jiayan W."/>
        </authorList>
    </citation>
    <scope>NUCLEOTIDE SEQUENCE</scope>
    <source>
        <strain evidence="2">ZC22-4</strain>
    </source>
</reference>
<keyword evidence="1" id="KW-1133">Transmembrane helix</keyword>
<dbReference type="RefSeq" id="WP_268060123.1">
    <property type="nucleotide sequence ID" value="NZ_JAPQFJ010000003.1"/>
</dbReference>
<dbReference type="EMBL" id="JAPQFJ010000003">
    <property type="protein sequence ID" value="MCY6957729.1"/>
    <property type="molecule type" value="Genomic_DNA"/>
</dbReference>
<feature type="transmembrane region" description="Helical" evidence="1">
    <location>
        <begin position="21"/>
        <end position="39"/>
    </location>
</feature>
<feature type="transmembrane region" description="Helical" evidence="1">
    <location>
        <begin position="51"/>
        <end position="73"/>
    </location>
</feature>
<dbReference type="Proteomes" id="UP001144612">
    <property type="component" value="Unassembled WGS sequence"/>
</dbReference>
<name>A0ABT4D606_9CLOT</name>
<keyword evidence="3" id="KW-1185">Reference proteome</keyword>
<keyword evidence="1" id="KW-0812">Transmembrane</keyword>
<sequence length="108" mass="11957">MLELSNKTNNSKLLKKKMLSICLIAISYITVTVKIKELSSVRDSYVFGEKVAYFMGMIIGISVVPLVVSLAIVGLNKFIIKKGKVSFLSIFSIAMFIRCLAILILPLL</sequence>
<protein>
    <submittedName>
        <fullName evidence="2">Uncharacterized protein</fullName>
    </submittedName>
</protein>
<comment type="caution">
    <text evidence="2">The sequence shown here is derived from an EMBL/GenBank/DDBJ whole genome shotgun (WGS) entry which is preliminary data.</text>
</comment>
<feature type="transmembrane region" description="Helical" evidence="1">
    <location>
        <begin position="85"/>
        <end position="107"/>
    </location>
</feature>
<keyword evidence="1" id="KW-0472">Membrane</keyword>
<proteinExistence type="predicted"/>
<accession>A0ABT4D606</accession>
<evidence type="ECO:0000256" key="1">
    <source>
        <dbReference type="SAM" id="Phobius"/>
    </source>
</evidence>
<gene>
    <name evidence="2" type="ORF">OW729_03805</name>
</gene>